<gene>
    <name evidence="2" type="ORF">GCM10022377_27080</name>
</gene>
<accession>A0ABP7E1L3</accession>
<dbReference type="Gene3D" id="3.40.630.30">
    <property type="match status" value="1"/>
</dbReference>
<protein>
    <submittedName>
        <fullName evidence="2">GNAT family N-acetyltransferase</fullName>
    </submittedName>
</protein>
<sequence length="198" mass="21495">MNAHSHGTTTTTAIRPARVEDLAAAARTLAAAFDEYAWTRWAIPEEGYAQRLEELQRLYLGHALQYGLVLLDDQMAAVAAFLPPDAAEPEPFVQERIAELHGDRLTELMGLSLPDAPDGAWTLETVGVDPRRQGTGLGTAVTAAGLTVIDERGAPVALQTSDDRNVRLYERLGFAVVETTQVPNGPVVYSMVREKSAR</sequence>
<dbReference type="InterPro" id="IPR000182">
    <property type="entry name" value="GNAT_dom"/>
</dbReference>
<dbReference type="Pfam" id="PF00583">
    <property type="entry name" value="Acetyltransf_1"/>
    <property type="match status" value="1"/>
</dbReference>
<dbReference type="InterPro" id="IPR016181">
    <property type="entry name" value="Acyl_CoA_acyltransferase"/>
</dbReference>
<keyword evidence="3" id="KW-1185">Reference proteome</keyword>
<dbReference type="RefSeq" id="WP_344885787.1">
    <property type="nucleotide sequence ID" value="NZ_BAABCJ010000007.1"/>
</dbReference>
<evidence type="ECO:0000313" key="2">
    <source>
        <dbReference type="EMBL" id="GAA3712170.1"/>
    </source>
</evidence>
<dbReference type="SUPFAM" id="SSF55729">
    <property type="entry name" value="Acyl-CoA N-acyltransferases (Nat)"/>
    <property type="match status" value="1"/>
</dbReference>
<evidence type="ECO:0000259" key="1">
    <source>
        <dbReference type="PROSITE" id="PS51186"/>
    </source>
</evidence>
<dbReference type="PANTHER" id="PTHR42791:SF1">
    <property type="entry name" value="N-ACETYLTRANSFERASE DOMAIN-CONTAINING PROTEIN"/>
    <property type="match status" value="1"/>
</dbReference>
<dbReference type="PROSITE" id="PS51186">
    <property type="entry name" value="GNAT"/>
    <property type="match status" value="1"/>
</dbReference>
<dbReference type="EMBL" id="BAABCJ010000007">
    <property type="protein sequence ID" value="GAA3712170.1"/>
    <property type="molecule type" value="Genomic_DNA"/>
</dbReference>
<comment type="caution">
    <text evidence="2">The sequence shown here is derived from an EMBL/GenBank/DDBJ whole genome shotgun (WGS) entry which is preliminary data.</text>
</comment>
<name>A0ABP7E1L3_9MICC</name>
<organism evidence="2 3">
    <name type="scientific">Zhihengliuella alba</name>
    <dbReference type="NCBI Taxonomy" id="547018"/>
    <lineage>
        <taxon>Bacteria</taxon>
        <taxon>Bacillati</taxon>
        <taxon>Actinomycetota</taxon>
        <taxon>Actinomycetes</taxon>
        <taxon>Micrococcales</taxon>
        <taxon>Micrococcaceae</taxon>
        <taxon>Zhihengliuella</taxon>
    </lineage>
</organism>
<dbReference type="Proteomes" id="UP001501536">
    <property type="component" value="Unassembled WGS sequence"/>
</dbReference>
<evidence type="ECO:0000313" key="3">
    <source>
        <dbReference type="Proteomes" id="UP001501536"/>
    </source>
</evidence>
<feature type="domain" description="N-acetyltransferase" evidence="1">
    <location>
        <begin position="12"/>
        <end position="196"/>
    </location>
</feature>
<dbReference type="InterPro" id="IPR052523">
    <property type="entry name" value="Trichothecene_AcTrans"/>
</dbReference>
<dbReference type="PANTHER" id="PTHR42791">
    <property type="entry name" value="GNAT FAMILY ACETYLTRANSFERASE"/>
    <property type="match status" value="1"/>
</dbReference>
<reference evidence="3" key="1">
    <citation type="journal article" date="2019" name="Int. J. Syst. Evol. Microbiol.">
        <title>The Global Catalogue of Microorganisms (GCM) 10K type strain sequencing project: providing services to taxonomists for standard genome sequencing and annotation.</title>
        <authorList>
            <consortium name="The Broad Institute Genomics Platform"/>
            <consortium name="The Broad Institute Genome Sequencing Center for Infectious Disease"/>
            <person name="Wu L."/>
            <person name="Ma J."/>
        </authorList>
    </citation>
    <scope>NUCLEOTIDE SEQUENCE [LARGE SCALE GENOMIC DNA]</scope>
    <source>
        <strain evidence="3">JCM 16961</strain>
    </source>
</reference>
<proteinExistence type="predicted"/>